<protein>
    <submittedName>
        <fullName evidence="1">Uncharacterized protein</fullName>
    </submittedName>
</protein>
<evidence type="ECO:0000313" key="1">
    <source>
        <dbReference type="EMBL" id="HDD35508.1"/>
    </source>
</evidence>
<dbReference type="Proteomes" id="UP000885706">
    <property type="component" value="Unassembled WGS sequence"/>
</dbReference>
<dbReference type="AlphaFoldDB" id="A0A7V0IA43"/>
<accession>A0A7V0IA43</accession>
<gene>
    <name evidence="1" type="ORF">ENF30_01770</name>
</gene>
<name>A0A7V0IA43_DESA2</name>
<comment type="caution">
    <text evidence="1">The sequence shown here is derived from an EMBL/GenBank/DDBJ whole genome shotgun (WGS) entry which is preliminary data.</text>
</comment>
<dbReference type="EMBL" id="DQWQ01000078">
    <property type="protein sequence ID" value="HDD35508.1"/>
    <property type="molecule type" value="Genomic_DNA"/>
</dbReference>
<reference evidence="1" key="1">
    <citation type="journal article" date="2020" name="mSystems">
        <title>Genome- and Community-Level Interaction Insights into Carbon Utilization and Element Cycling Functions of Hydrothermarchaeota in Hydrothermal Sediment.</title>
        <authorList>
            <person name="Zhou Z."/>
            <person name="Liu Y."/>
            <person name="Xu W."/>
            <person name="Pan J."/>
            <person name="Luo Z.H."/>
            <person name="Li M."/>
        </authorList>
    </citation>
    <scope>NUCLEOTIDE SEQUENCE [LARGE SCALE GENOMIC DNA]</scope>
    <source>
        <strain evidence="1">HyVt-113</strain>
    </source>
</reference>
<proteinExistence type="predicted"/>
<organism evidence="1">
    <name type="scientific">Desulfofervidus auxilii</name>
    <dbReference type="NCBI Taxonomy" id="1621989"/>
    <lineage>
        <taxon>Bacteria</taxon>
        <taxon>Pseudomonadati</taxon>
        <taxon>Thermodesulfobacteriota</taxon>
        <taxon>Candidatus Desulfofervidia</taxon>
        <taxon>Candidatus Desulfofervidales</taxon>
        <taxon>Candidatus Desulfofervidaceae</taxon>
        <taxon>Candidatus Desulfofervidus</taxon>
    </lineage>
</organism>
<sequence length="80" mass="9445">MAKEPLEVRCMWCGNIISPGQRFAITKQPMPSLRGVVKWIFCERCGEEREERMADIEWRVMDESFQAMEIESYWVNVAQS</sequence>